<keyword evidence="1" id="KW-0812">Transmembrane</keyword>
<sequence length="289" mass="32786">MDQFLSKYLPINYKFIWLTIFFIIIFLGGEASPQISFYVSPPLLEIDQVGGGLRNFIVEISNTGQEKIQVKTIFSDLFFDSEGKVQLMLEGTTSYSLTSWITTNIEEFTELNPGEIKKIPLQLRVPRGERGGRYGVIVFEALPSTIPQGKVSLGIRSGTLVFLTISRTEEVKGTIEDVISSTDGKEFKVIFKNTGNVHYETEGSLIIKSEDGKVLHRIRFPEDKPSMILPQGKREFIVLWDKRDPLSEGKYLLEARVSAWVGDRILNLDRKEFTVELITSLNEQKNINL</sequence>
<dbReference type="Proteomes" id="UP000594463">
    <property type="component" value="Chromosome"/>
</dbReference>
<keyword evidence="3" id="KW-1185">Reference proteome</keyword>
<evidence type="ECO:0008006" key="4">
    <source>
        <dbReference type="Google" id="ProtNLM"/>
    </source>
</evidence>
<proteinExistence type="predicted"/>
<evidence type="ECO:0000313" key="3">
    <source>
        <dbReference type="Proteomes" id="UP000594463"/>
    </source>
</evidence>
<name>A0A7T1F3T7_ATRLM</name>
<dbReference type="AlphaFoldDB" id="A0A7T1F3T7"/>
<evidence type="ECO:0000313" key="2">
    <source>
        <dbReference type="EMBL" id="QPM69443.1"/>
    </source>
</evidence>
<accession>A0A7T1F3T7</accession>
<gene>
    <name evidence="2" type="ORF">RT761_02676</name>
</gene>
<reference evidence="2 3" key="1">
    <citation type="journal article" date="2021" name="Nat. Commun.">
        <title>Isolation of a member of the candidate phylum Atribacteria reveals a unique cell membrane structure.</title>
        <authorList>
            <person name="Taiki K."/>
            <person name="Nobu M.K."/>
            <person name="Kusada H."/>
            <person name="Meng X.-Y."/>
            <person name="Hosoki N."/>
            <person name="Uematsu K."/>
            <person name="Yoshioka H."/>
            <person name="Kamagata Y."/>
            <person name="Tamaki H."/>
        </authorList>
    </citation>
    <scope>NUCLEOTIDE SEQUENCE [LARGE SCALE GENOMIC DNA]</scope>
    <source>
        <strain evidence="2 3">RT761</strain>
    </source>
</reference>
<dbReference type="KEGG" id="alam:RT761_02676"/>
<feature type="transmembrane region" description="Helical" evidence="1">
    <location>
        <begin position="12"/>
        <end position="29"/>
    </location>
</feature>
<keyword evidence="1" id="KW-1133">Transmembrane helix</keyword>
<keyword evidence="1" id="KW-0472">Membrane</keyword>
<protein>
    <recommendedName>
        <fullName evidence="4">DUF916 domain-containing protein</fullName>
    </recommendedName>
</protein>
<dbReference type="EMBL" id="CP065383">
    <property type="protein sequence ID" value="QPM69443.1"/>
    <property type="molecule type" value="Genomic_DNA"/>
</dbReference>
<evidence type="ECO:0000256" key="1">
    <source>
        <dbReference type="SAM" id="Phobius"/>
    </source>
</evidence>
<organism evidence="2 3">
    <name type="scientific">Atribacter laminatus</name>
    <dbReference type="NCBI Taxonomy" id="2847778"/>
    <lineage>
        <taxon>Bacteria</taxon>
        <taxon>Pseudomonadati</taxon>
        <taxon>Atribacterota</taxon>
        <taxon>Atribacteria</taxon>
        <taxon>Atribacterales</taxon>
        <taxon>Atribacteraceae</taxon>
        <taxon>Atribacter</taxon>
    </lineage>
</organism>